<dbReference type="AlphaFoldDB" id="A0A9W7SJU3"/>
<gene>
    <name evidence="2" type="ORF">Tdes44962_MAKER05412</name>
</gene>
<accession>A0A9W7SJU3</accession>
<comment type="caution">
    <text evidence="2">The sequence shown here is derived from an EMBL/GenBank/DDBJ whole genome shotgun (WGS) entry which is preliminary data.</text>
</comment>
<protein>
    <submittedName>
        <fullName evidence="2">Uncharacterized protein</fullName>
    </submittedName>
</protein>
<proteinExistence type="predicted"/>
<reference evidence="2 3" key="2">
    <citation type="journal article" date="2021" name="Curr. Genet.">
        <title>Genetic response to nitrogen starvation in the aggressive Eucalyptus foliar pathogen Teratosphaeria destructans.</title>
        <authorList>
            <person name="Havenga M."/>
            <person name="Wingfield B.D."/>
            <person name="Wingfield M.J."/>
            <person name="Dreyer L.L."/>
            <person name="Roets F."/>
            <person name="Aylward J."/>
        </authorList>
    </citation>
    <scope>NUCLEOTIDE SEQUENCE [LARGE SCALE GENOMIC DNA]</scope>
    <source>
        <strain evidence="2">CMW44962</strain>
    </source>
</reference>
<name>A0A9W7SJU3_9PEZI</name>
<evidence type="ECO:0000313" key="3">
    <source>
        <dbReference type="Proteomes" id="UP001138500"/>
    </source>
</evidence>
<dbReference type="Proteomes" id="UP001138500">
    <property type="component" value="Unassembled WGS sequence"/>
</dbReference>
<evidence type="ECO:0000256" key="1">
    <source>
        <dbReference type="SAM" id="MobiDB-lite"/>
    </source>
</evidence>
<feature type="compositionally biased region" description="Basic and acidic residues" evidence="1">
    <location>
        <begin position="36"/>
        <end position="67"/>
    </location>
</feature>
<dbReference type="EMBL" id="RIBY02002367">
    <property type="protein sequence ID" value="KAH9818119.1"/>
    <property type="molecule type" value="Genomic_DNA"/>
</dbReference>
<feature type="compositionally biased region" description="Acidic residues" evidence="1">
    <location>
        <begin position="13"/>
        <end position="22"/>
    </location>
</feature>
<evidence type="ECO:0000313" key="2">
    <source>
        <dbReference type="EMBL" id="KAH9818119.1"/>
    </source>
</evidence>
<sequence>MTRTRRARPDLSESWDDMDDDQHDERTIYTEDDERSEMQDSYHEDASSVGRSRRDGRAGRRGSEGARRRSPRWSVEPTW</sequence>
<keyword evidence="3" id="KW-1185">Reference proteome</keyword>
<reference evidence="2 3" key="1">
    <citation type="journal article" date="2018" name="IMA Fungus">
        <title>IMA Genome-F 10: Nine draft genome sequences of Claviceps purpurea s.lat., including C. arundinis, C. humidiphila, and C. cf. spartinae, pseudomolecules for the pitch canker pathogen Fusarium circinatum, draft genome of Davidsoniella eucalypti, Grosmannia galeiformis, Quambalaria eucalypti, and Teratosphaeria destructans.</title>
        <authorList>
            <person name="Wingfield B.D."/>
            <person name="Liu M."/>
            <person name="Nguyen H.D."/>
            <person name="Lane F.A."/>
            <person name="Morgan S.W."/>
            <person name="De Vos L."/>
            <person name="Wilken P.M."/>
            <person name="Duong T.A."/>
            <person name="Aylward J."/>
            <person name="Coetzee M.P."/>
            <person name="Dadej K."/>
            <person name="De Beer Z.W."/>
            <person name="Findlay W."/>
            <person name="Havenga M."/>
            <person name="Kolarik M."/>
            <person name="Menzies J.G."/>
            <person name="Naidoo K."/>
            <person name="Pochopski O."/>
            <person name="Shoukouhi P."/>
            <person name="Santana Q.C."/>
            <person name="Seifert K.A."/>
            <person name="Soal N."/>
            <person name="Steenkamp E.T."/>
            <person name="Tatham C.T."/>
            <person name="van der Nest M.A."/>
            <person name="Wingfield M.J."/>
        </authorList>
    </citation>
    <scope>NUCLEOTIDE SEQUENCE [LARGE SCALE GENOMIC DNA]</scope>
    <source>
        <strain evidence="2">CMW44962</strain>
    </source>
</reference>
<organism evidence="2 3">
    <name type="scientific">Teratosphaeria destructans</name>
    <dbReference type="NCBI Taxonomy" id="418781"/>
    <lineage>
        <taxon>Eukaryota</taxon>
        <taxon>Fungi</taxon>
        <taxon>Dikarya</taxon>
        <taxon>Ascomycota</taxon>
        <taxon>Pezizomycotina</taxon>
        <taxon>Dothideomycetes</taxon>
        <taxon>Dothideomycetidae</taxon>
        <taxon>Mycosphaerellales</taxon>
        <taxon>Teratosphaeriaceae</taxon>
        <taxon>Teratosphaeria</taxon>
    </lineage>
</organism>
<feature type="region of interest" description="Disordered" evidence="1">
    <location>
        <begin position="1"/>
        <end position="79"/>
    </location>
</feature>